<dbReference type="Proteomes" id="UP000267145">
    <property type="component" value="Unassembled WGS sequence"/>
</dbReference>
<dbReference type="RefSeq" id="XP_028495936.1">
    <property type="nucleotide sequence ID" value="XM_028639721.1"/>
</dbReference>
<reference evidence="3 4" key="1">
    <citation type="submission" date="2018-10" db="EMBL/GenBank/DDBJ databases">
        <title>Genome sequence of Verticillium nonalfalfae VnAa140.</title>
        <authorList>
            <person name="Stajich J.E."/>
            <person name="Kasson M.T."/>
        </authorList>
    </citation>
    <scope>NUCLEOTIDE SEQUENCE [LARGE SCALE GENOMIC DNA]</scope>
    <source>
        <strain evidence="3 4">VnAa140</strain>
    </source>
</reference>
<dbReference type="SUPFAM" id="SSF55874">
    <property type="entry name" value="ATPase domain of HSP90 chaperone/DNA topoisomerase II/histidine kinase"/>
    <property type="match status" value="1"/>
</dbReference>
<dbReference type="PANTHER" id="PTHR32387">
    <property type="entry name" value="WU:FJ29H11"/>
    <property type="match status" value="1"/>
</dbReference>
<dbReference type="Pfam" id="PF00173">
    <property type="entry name" value="Cyt-b5"/>
    <property type="match status" value="1"/>
</dbReference>
<dbReference type="GeneID" id="39609260"/>
<dbReference type="FunFam" id="3.10.120.10:FF:000018">
    <property type="entry name" value="Heme/steroid binding domain protein, putative"/>
    <property type="match status" value="1"/>
</dbReference>
<dbReference type="InterPro" id="IPR036400">
    <property type="entry name" value="Cyt_B5-like_heme/steroid_sf"/>
</dbReference>
<gene>
    <name evidence="3" type="ORF">D7B24_005571</name>
</gene>
<accession>A0A3M9YDX2</accession>
<feature type="region of interest" description="Disordered" evidence="1">
    <location>
        <begin position="1325"/>
        <end position="1364"/>
    </location>
</feature>
<sequence length="1949" mass="219488">MTSSEDAKRAVVAIGEKYGFVGEDIMEQIGQWNPSIRRTIEESMLAKDKLAAHSIKTLAKNIYGSDARFVFELLQNADDNRFTRAKANGALPFISFHVHPHRIVVECNEDGFTEKDLRAICSVGESTKSASRGYIGAKGIGFKSVFIAAWKVAIQSGHFSFYFKHEKGDLGLGMVLPVWENQAAALPGPLTRMTLHLHEQGEAQELEHLRQTIFRQLSELQHTSLLFLRNLRQISVAFYDEDGGLKSSKNFRVGDERDHTVLLETTSTRSASGNGSQTSTENKQYHVTRHMATNLSKSDNRDSANNTEAEVVLAFPLTSDSQPLIEQQEIFAFLPIRESNFKFLIHSDFDTSASRQDIVSTSLRNWSLIDGIAAAFIKAVLQFCEHPSLCYTWPRFLPSTTNESSAFWSNLVQRIKELVSQTPILKSRHKRGLRTIKNVHIIANTATDRNGTSLFDDSVLDPFISTAYKRASVEALKPYGLHACHFFIIRNLLEADLANSQSRMKSPSTSEDWHSAVARLLTFFFTEKVKTAISKLRLCVILPLNDGLWVSANDGVIYLPTTAGIPIPPGVKKHVLDSTAVANADRRALFEHLGAVEASVSEVRKSVLEALYSPSSPKHVDVEKSRAQLHFLYLSHNSRQRGERLGQILLYKENNATGKTDEEDFYLHSNDPYGPGALLGPTDTWPGLEVTFLHPAYLEVSPSAPTAGHPSWKGWLYDHLGVRRRLRLISQNRHEISQQFTSVLDHHPAKWLGLFEYLWRHEESLFKEKQYLKEYLSGLQADELCKPPLEVYCELKDSYLPLPHLQQQYRRFMGNDSTHFPFLNLEGTEDEEAFLTKWLFLHTKFNVRKEDDTRFLLDMLFRISTADSTNRQAAKDAIENLFWEIGGTVILIPARGAPKATWTVASSCRWKAPPDMISLFPLERLYSQLGSEDQMRILSRFFSKTLKIDDVSWRDLLGELAKLRDQGCDDLDRIRGLYLRTFEDDALIFVVKDGQAGWYKTSDCLWSSTTDISGKVTLNDDYEDLRELFVENLGVKTLTLQMVYDELLQTDAQASIDDVKATLWSLNALLQTEQELPDPVPLHRIPIFPVKYGSGNLTLRTIGAGFAIVDNESLADKFRSRIKLLDFSREEVLRLKPFIRWVGLANRYLSAAVRESTSVAEADSRPVSTPNHDIKRKAHAISRIAAHFSSPRYKAGPSELYQLLRSAVTTETTGISSVLRISQDGRSTELETAIGDLHIDDSSSHLTFFVPRHKKAREICYLSALPIYLASWLMRDPVTQIPDAVEEFAVRALVTILGADPASVDALLERLSIINISIPNEDVNVAEDEEDEASVAGRGDDAESLVQPMTPDTAANERGPAMPTETRLAPLSGTYPDLSSSDAEVTHTVSRRSHMAYHSVVQLHSMPSAYHATILQGSTSEDALYLRLLTKVVDAARQAVFPSQGIFDMSNLRDALPERSIDAWQGGFDGPDVESRFHSTSQLERDRKIGAAGELYVFELLSRLTPALHGWSRDNWQSTIRRYVTLHPDYQDMPPWNGRETADMTYQDVRGELTKWLKDHGYLDGEGWWDARPKYYIEVKTTTGPHNTPFYMSKAQYQRMQDIHNARGHDEVYMILRVCNIERSGIGIPTPLAAMAEATTARQRKKEPVAIPIVPDEECGSEDDDNLFAGTPSEKLSRKTKSKAKAGTKAKAARTDDGETDAFSPLIDVLRVLSFLAVASCALSYVMSSGESFTWGFDDKPWYLRPSYWKLRWNGPLYLTPAELRAYDGTTPDTPIYLAINHTIYDVSANPRSYGPGGSYHLFAGHDASRAFVTGCFAEDRVPDMRGVETMYLPLDDADVDRHWSYAELEALRAAEREAAAQKVHDALQHWVDFFGNSERYQRVGYVRLPEGWPAGAPVPRLCDKAQKGRVKRKLPGQEEEERKAKEERRAAKKREKEAEKAGKPWLQT</sequence>
<proteinExistence type="predicted"/>
<dbReference type="SUPFAM" id="SSF55856">
    <property type="entry name" value="Cytochrome b5-like heme/steroid binding domain"/>
    <property type="match status" value="1"/>
</dbReference>
<dbReference type="EMBL" id="RBVV01000035">
    <property type="protein sequence ID" value="RNJ57778.1"/>
    <property type="molecule type" value="Genomic_DNA"/>
</dbReference>
<dbReference type="STRING" id="1051616.A0A3M9YDX2"/>
<dbReference type="InterPro" id="IPR036890">
    <property type="entry name" value="HATPase_C_sf"/>
</dbReference>
<feature type="domain" description="Cytochrome b5 heme-binding" evidence="2">
    <location>
        <begin position="1759"/>
        <end position="1839"/>
    </location>
</feature>
<feature type="region of interest" description="Disordered" evidence="1">
    <location>
        <begin position="1898"/>
        <end position="1949"/>
    </location>
</feature>
<feature type="compositionally biased region" description="Basic residues" evidence="1">
    <location>
        <begin position="1678"/>
        <end position="1692"/>
    </location>
</feature>
<dbReference type="SMART" id="SM01117">
    <property type="entry name" value="Cyt-b5"/>
    <property type="match status" value="1"/>
</dbReference>
<keyword evidence="4" id="KW-1185">Reference proteome</keyword>
<feature type="region of interest" description="Disordered" evidence="1">
    <location>
        <begin position="1662"/>
        <end position="1692"/>
    </location>
</feature>
<dbReference type="PANTHER" id="PTHR32387:SF0">
    <property type="entry name" value="PROTEIN NO VEIN"/>
    <property type="match status" value="1"/>
</dbReference>
<comment type="caution">
    <text evidence="3">The sequence shown here is derived from an EMBL/GenBank/DDBJ whole genome shotgun (WGS) entry which is preliminary data.</text>
</comment>
<evidence type="ECO:0000313" key="3">
    <source>
        <dbReference type="EMBL" id="RNJ57778.1"/>
    </source>
</evidence>
<dbReference type="InterPro" id="IPR052957">
    <property type="entry name" value="Auxin_embryo_med"/>
</dbReference>
<dbReference type="InterPro" id="IPR001199">
    <property type="entry name" value="Cyt_B5-like_heme/steroid-bd"/>
</dbReference>
<dbReference type="NCBIfam" id="NF047352">
    <property type="entry name" value="P_loop_sacsin"/>
    <property type="match status" value="1"/>
</dbReference>
<dbReference type="Gene3D" id="3.30.565.10">
    <property type="entry name" value="Histidine kinase-like ATPase, C-terminal domain"/>
    <property type="match status" value="1"/>
</dbReference>
<protein>
    <recommendedName>
        <fullName evidence="2">Cytochrome b5 heme-binding domain-containing protein</fullName>
    </recommendedName>
</protein>
<evidence type="ECO:0000259" key="2">
    <source>
        <dbReference type="SMART" id="SM01117"/>
    </source>
</evidence>
<organism evidence="3 4">
    <name type="scientific">Verticillium nonalfalfae</name>
    <dbReference type="NCBI Taxonomy" id="1051616"/>
    <lineage>
        <taxon>Eukaryota</taxon>
        <taxon>Fungi</taxon>
        <taxon>Dikarya</taxon>
        <taxon>Ascomycota</taxon>
        <taxon>Pezizomycotina</taxon>
        <taxon>Sordariomycetes</taxon>
        <taxon>Hypocreomycetidae</taxon>
        <taxon>Glomerellales</taxon>
        <taxon>Plectosphaerellaceae</taxon>
        <taxon>Verticillium</taxon>
    </lineage>
</organism>
<evidence type="ECO:0000313" key="4">
    <source>
        <dbReference type="Proteomes" id="UP000267145"/>
    </source>
</evidence>
<dbReference type="Gene3D" id="3.10.120.10">
    <property type="entry name" value="Cytochrome b5-like heme/steroid binding domain"/>
    <property type="match status" value="1"/>
</dbReference>
<evidence type="ECO:0000256" key="1">
    <source>
        <dbReference type="SAM" id="MobiDB-lite"/>
    </source>
</evidence>
<name>A0A3M9YDX2_9PEZI</name>
<feature type="compositionally biased region" description="Basic and acidic residues" evidence="1">
    <location>
        <begin position="1921"/>
        <end position="1943"/>
    </location>
</feature>